<dbReference type="Proteomes" id="UP001160148">
    <property type="component" value="Unassembled WGS sequence"/>
</dbReference>
<keyword evidence="3" id="KW-1185">Reference proteome</keyword>
<dbReference type="EMBL" id="CARXXK010001019">
    <property type="protein sequence ID" value="CAI6372113.1"/>
    <property type="molecule type" value="Genomic_DNA"/>
</dbReference>
<gene>
    <name evidence="2" type="ORF">MEUPH1_LOCUS26035</name>
</gene>
<dbReference type="AlphaFoldDB" id="A0AAV0XUM1"/>
<feature type="region of interest" description="Disordered" evidence="1">
    <location>
        <begin position="89"/>
        <end position="113"/>
    </location>
</feature>
<protein>
    <submittedName>
        <fullName evidence="2">Uncharacterized protein</fullName>
    </submittedName>
</protein>
<name>A0AAV0XUM1_9HEMI</name>
<proteinExistence type="predicted"/>
<organism evidence="2 3">
    <name type="scientific">Macrosiphum euphorbiae</name>
    <name type="common">potato aphid</name>
    <dbReference type="NCBI Taxonomy" id="13131"/>
    <lineage>
        <taxon>Eukaryota</taxon>
        <taxon>Metazoa</taxon>
        <taxon>Ecdysozoa</taxon>
        <taxon>Arthropoda</taxon>
        <taxon>Hexapoda</taxon>
        <taxon>Insecta</taxon>
        <taxon>Pterygota</taxon>
        <taxon>Neoptera</taxon>
        <taxon>Paraneoptera</taxon>
        <taxon>Hemiptera</taxon>
        <taxon>Sternorrhyncha</taxon>
        <taxon>Aphidomorpha</taxon>
        <taxon>Aphidoidea</taxon>
        <taxon>Aphididae</taxon>
        <taxon>Macrosiphini</taxon>
        <taxon>Macrosiphum</taxon>
    </lineage>
</organism>
<evidence type="ECO:0000313" key="2">
    <source>
        <dbReference type="EMBL" id="CAI6372113.1"/>
    </source>
</evidence>
<evidence type="ECO:0000256" key="1">
    <source>
        <dbReference type="SAM" id="MobiDB-lite"/>
    </source>
</evidence>
<evidence type="ECO:0000313" key="3">
    <source>
        <dbReference type="Proteomes" id="UP001160148"/>
    </source>
</evidence>
<accession>A0AAV0XUM1</accession>
<reference evidence="2 3" key="1">
    <citation type="submission" date="2023-01" db="EMBL/GenBank/DDBJ databases">
        <authorList>
            <person name="Whitehead M."/>
        </authorList>
    </citation>
    <scope>NUCLEOTIDE SEQUENCE [LARGE SCALE GENOMIC DNA]</scope>
</reference>
<sequence length="113" mass="12180">MTSTANQPNISNSVSPVEPDVLIPNLQTISSPTVHQVIINPSVETNDNSTLSLTQHDSPGCSHCPAGAEKPVRKEFFALSPEEIRPISKSNKTTARISKRRGKTAILTESPSF</sequence>
<comment type="caution">
    <text evidence="2">The sequence shown here is derived from an EMBL/GenBank/DDBJ whole genome shotgun (WGS) entry which is preliminary data.</text>
</comment>